<dbReference type="PANTHER" id="PTHR11482:SF6">
    <property type="entry name" value="ORNITHINE DECARBOXYLASE 1-RELATED"/>
    <property type="match status" value="1"/>
</dbReference>
<evidence type="ECO:0000256" key="6">
    <source>
        <dbReference type="ARBA" id="ARBA00034115"/>
    </source>
</evidence>
<dbReference type="RefSeq" id="WP_045314465.1">
    <property type="nucleotide sequence ID" value="NZ_JYJG01000222.1"/>
</dbReference>
<keyword evidence="12" id="KW-1185">Reference proteome</keyword>
<reference evidence="11 12" key="1">
    <citation type="submission" date="2015-02" db="EMBL/GenBank/DDBJ databases">
        <authorList>
            <person name="Ju K.-S."/>
            <person name="Doroghazi J.R."/>
            <person name="Metcalf W."/>
        </authorList>
    </citation>
    <scope>NUCLEOTIDE SEQUENCE [LARGE SCALE GENOMIC DNA]</scope>
    <source>
        <strain evidence="11 12">NRRL B-16140</strain>
    </source>
</reference>
<evidence type="ECO:0000256" key="7">
    <source>
        <dbReference type="ARBA" id="ARBA00034138"/>
    </source>
</evidence>
<comment type="cofactor">
    <cofactor evidence="1 9">
        <name>pyridoxal 5'-phosphate</name>
        <dbReference type="ChEBI" id="CHEBI:597326"/>
    </cofactor>
</comment>
<sequence>MTESFAVDRRNEAEARIRRFLDQENPSTPCLVIDLETIRARYQAIHAALPSVDIFYAVKSNPEPAVVGTLVPEGSQFDVASPAEIDLCLAQGASPASISYSNPIKKAADIAYAFSRGVRLFVSDSEQDVRFVAEHAPGSSVLVRILVHSKGSTYPFGNKFGCDPEMATDLLRLAHELGLVPLGVAFHAGSQQLSVSGWDSGIADAALIASKLRAEGIETTTVNLGGGLPAVYQEDTPTLEAFAAAIEASLARHFGDARPRVMIEPGRAISAQAGMIRSSVVLVSRKSYSDERRWVYIDIGRYQGLAETEGEAIAYALRTSRDGGETGPIVLAGPTCDADDVIYQHTRYDLPLDLAAGDHVDILCAGAYTSSYSSVCFNGFPPLATYCI</sequence>
<dbReference type="eggNOG" id="COG0019">
    <property type="taxonomic scope" value="Bacteria"/>
</dbReference>
<keyword evidence="4 9" id="KW-0663">Pyridoxal phosphate</keyword>
<dbReference type="OrthoDB" id="9802241at2"/>
<dbReference type="InterPro" id="IPR000183">
    <property type="entry name" value="Orn/DAP/Arg_de-COase"/>
</dbReference>
<evidence type="ECO:0000256" key="8">
    <source>
        <dbReference type="ARBA" id="ARBA00049127"/>
    </source>
</evidence>
<evidence type="ECO:0000256" key="4">
    <source>
        <dbReference type="ARBA" id="ARBA00022898"/>
    </source>
</evidence>
<evidence type="ECO:0000256" key="3">
    <source>
        <dbReference type="ARBA" id="ARBA00022793"/>
    </source>
</evidence>
<keyword evidence="5" id="KW-0456">Lyase</keyword>
<comment type="pathway">
    <text evidence="6">Amine and polyamine biosynthesis; putrescine biosynthesis via L-ornithine pathway; putrescine from L-ornithine: step 1/1.</text>
</comment>
<dbReference type="GO" id="GO:0033387">
    <property type="term" value="P:putrescine biosynthetic process from arginine, via ornithine"/>
    <property type="evidence" value="ECO:0007669"/>
    <property type="project" value="TreeGrafter"/>
</dbReference>
<dbReference type="PRINTS" id="PR01182">
    <property type="entry name" value="ORNDCRBXLASE"/>
</dbReference>
<dbReference type="EC" id="4.1.1.17" evidence="7"/>
<feature type="modified residue" description="N6-(pyridoxal phosphate)lysine" evidence="9">
    <location>
        <position position="59"/>
    </location>
</feature>
<dbReference type="Proteomes" id="UP000033393">
    <property type="component" value="Unassembled WGS sequence"/>
</dbReference>
<comment type="caution">
    <text evidence="11">The sequence shown here is derived from an EMBL/GenBank/DDBJ whole genome shotgun (WGS) entry which is preliminary data.</text>
</comment>
<feature type="active site" description="Proton donor" evidence="9">
    <location>
        <position position="336"/>
    </location>
</feature>
<keyword evidence="3" id="KW-0210">Decarboxylase</keyword>
<dbReference type="PROSITE" id="PS00878">
    <property type="entry name" value="ODR_DC_2_1"/>
    <property type="match status" value="1"/>
</dbReference>
<dbReference type="PRINTS" id="PR01179">
    <property type="entry name" value="ODADCRBXLASE"/>
</dbReference>
<dbReference type="Gene3D" id="3.20.20.10">
    <property type="entry name" value="Alanine racemase"/>
    <property type="match status" value="1"/>
</dbReference>
<gene>
    <name evidence="11" type="ORF">UK23_27075</name>
</gene>
<dbReference type="STRING" id="68170.GCA_000974445_03626"/>
<dbReference type="InterPro" id="IPR022644">
    <property type="entry name" value="De-COase2_N"/>
</dbReference>
<comment type="similarity">
    <text evidence="2">Belongs to the Orn/Lys/Arg decarboxylase class-II family.</text>
</comment>
<proteinExistence type="inferred from homology"/>
<dbReference type="InterPro" id="IPR009006">
    <property type="entry name" value="Ala_racemase/Decarboxylase_C"/>
</dbReference>
<protein>
    <recommendedName>
        <fullName evidence="7">ornithine decarboxylase</fullName>
        <ecNumber evidence="7">4.1.1.17</ecNumber>
    </recommendedName>
</protein>
<evidence type="ECO:0000259" key="10">
    <source>
        <dbReference type="Pfam" id="PF02784"/>
    </source>
</evidence>
<evidence type="ECO:0000256" key="2">
    <source>
        <dbReference type="ARBA" id="ARBA00008872"/>
    </source>
</evidence>
<evidence type="ECO:0000313" key="11">
    <source>
        <dbReference type="EMBL" id="KJK45188.1"/>
    </source>
</evidence>
<dbReference type="Pfam" id="PF02784">
    <property type="entry name" value="Orn_Arg_deC_N"/>
    <property type="match status" value="1"/>
</dbReference>
<dbReference type="CDD" id="cd00622">
    <property type="entry name" value="PLPDE_III_ODC"/>
    <property type="match status" value="1"/>
</dbReference>
<dbReference type="FunFam" id="2.40.37.10:FF:000004">
    <property type="entry name" value="Ornithine decarboxylase"/>
    <property type="match status" value="1"/>
</dbReference>
<name>A0A0F0GUV1_LENAE</name>
<dbReference type="PANTHER" id="PTHR11482">
    <property type="entry name" value="ARGININE/DIAMINOPIMELATE/ORNITHINE DECARBOXYLASE"/>
    <property type="match status" value="1"/>
</dbReference>
<dbReference type="InterPro" id="IPR002433">
    <property type="entry name" value="Orn_de-COase"/>
</dbReference>
<dbReference type="SUPFAM" id="SSF50621">
    <property type="entry name" value="Alanine racemase C-terminal domain-like"/>
    <property type="match status" value="1"/>
</dbReference>
<comment type="catalytic activity">
    <reaction evidence="8">
        <text>L-ornithine + H(+) = putrescine + CO2</text>
        <dbReference type="Rhea" id="RHEA:22964"/>
        <dbReference type="ChEBI" id="CHEBI:15378"/>
        <dbReference type="ChEBI" id="CHEBI:16526"/>
        <dbReference type="ChEBI" id="CHEBI:46911"/>
        <dbReference type="ChEBI" id="CHEBI:326268"/>
        <dbReference type="EC" id="4.1.1.17"/>
    </reaction>
</comment>
<dbReference type="Gene3D" id="2.40.37.10">
    <property type="entry name" value="Lyase, Ornithine Decarboxylase, Chain A, domain 1"/>
    <property type="match status" value="1"/>
</dbReference>
<accession>A0A0F0GUV1</accession>
<dbReference type="AlphaFoldDB" id="A0A0F0GUV1"/>
<dbReference type="InterPro" id="IPR029066">
    <property type="entry name" value="PLP-binding_barrel"/>
</dbReference>
<evidence type="ECO:0000256" key="5">
    <source>
        <dbReference type="ARBA" id="ARBA00023239"/>
    </source>
</evidence>
<dbReference type="GO" id="GO:0005737">
    <property type="term" value="C:cytoplasm"/>
    <property type="evidence" value="ECO:0007669"/>
    <property type="project" value="TreeGrafter"/>
</dbReference>
<evidence type="ECO:0000256" key="9">
    <source>
        <dbReference type="PIRSR" id="PIRSR600183-50"/>
    </source>
</evidence>
<dbReference type="PATRIC" id="fig|68170.10.peg.6979"/>
<evidence type="ECO:0000256" key="1">
    <source>
        <dbReference type="ARBA" id="ARBA00001933"/>
    </source>
</evidence>
<evidence type="ECO:0000313" key="12">
    <source>
        <dbReference type="Proteomes" id="UP000033393"/>
    </source>
</evidence>
<organism evidence="11 12">
    <name type="scientific">Lentzea aerocolonigenes</name>
    <name type="common">Lechevalieria aerocolonigenes</name>
    <name type="synonym">Saccharothrix aerocolonigenes</name>
    <dbReference type="NCBI Taxonomy" id="68170"/>
    <lineage>
        <taxon>Bacteria</taxon>
        <taxon>Bacillati</taxon>
        <taxon>Actinomycetota</taxon>
        <taxon>Actinomycetes</taxon>
        <taxon>Pseudonocardiales</taxon>
        <taxon>Pseudonocardiaceae</taxon>
        <taxon>Lentzea</taxon>
    </lineage>
</organism>
<dbReference type="GO" id="GO:0004586">
    <property type="term" value="F:ornithine decarboxylase activity"/>
    <property type="evidence" value="ECO:0007669"/>
    <property type="project" value="UniProtKB-EC"/>
</dbReference>
<dbReference type="EMBL" id="JYJG01000222">
    <property type="protein sequence ID" value="KJK45188.1"/>
    <property type="molecule type" value="Genomic_DNA"/>
</dbReference>
<feature type="domain" description="Orn/DAP/Arg decarboxylase 2 N-terminal" evidence="10">
    <location>
        <begin position="36"/>
        <end position="271"/>
    </location>
</feature>
<dbReference type="FunFam" id="3.20.20.10:FF:000008">
    <property type="entry name" value="Ornithine decarboxylase"/>
    <property type="match status" value="1"/>
</dbReference>
<dbReference type="InterPro" id="IPR022653">
    <property type="entry name" value="De-COase2_pyr-phos_BS"/>
</dbReference>
<dbReference type="SUPFAM" id="SSF51419">
    <property type="entry name" value="PLP-binding barrel"/>
    <property type="match status" value="1"/>
</dbReference>